<keyword evidence="4 5" id="KW-0472">Membrane</keyword>
<name>A0A8J3T244_9ACTN</name>
<keyword evidence="7" id="KW-1185">Reference proteome</keyword>
<evidence type="ECO:0000256" key="2">
    <source>
        <dbReference type="ARBA" id="ARBA00022692"/>
    </source>
</evidence>
<proteinExistence type="predicted"/>
<comment type="caution">
    <text evidence="6">The sequence shown here is derived from an EMBL/GenBank/DDBJ whole genome shotgun (WGS) entry which is preliminary data.</text>
</comment>
<dbReference type="Proteomes" id="UP000634476">
    <property type="component" value="Unassembled WGS sequence"/>
</dbReference>
<sequence length="87" mass="9215">MVTVVGLLAALLTTACWWPQLHRSWRTRSTADLSWSYLVMLTSGVGLWLVYGVATGDPAVMAANGATFAALAVLIGIKTRHRGEAGG</sequence>
<dbReference type="InterPro" id="IPR006603">
    <property type="entry name" value="PQ-loop_rpt"/>
</dbReference>
<evidence type="ECO:0000256" key="4">
    <source>
        <dbReference type="ARBA" id="ARBA00023136"/>
    </source>
</evidence>
<dbReference type="Pfam" id="PF04193">
    <property type="entry name" value="PQ-loop"/>
    <property type="match status" value="1"/>
</dbReference>
<dbReference type="AlphaFoldDB" id="A0A8J3T244"/>
<dbReference type="EMBL" id="BOOK01000010">
    <property type="protein sequence ID" value="GIH99673.1"/>
    <property type="molecule type" value="Genomic_DNA"/>
</dbReference>
<evidence type="ECO:0000256" key="3">
    <source>
        <dbReference type="ARBA" id="ARBA00022989"/>
    </source>
</evidence>
<gene>
    <name evidence="6" type="ORF">Pta02_16820</name>
</gene>
<dbReference type="GO" id="GO:0016020">
    <property type="term" value="C:membrane"/>
    <property type="evidence" value="ECO:0007669"/>
    <property type="project" value="UniProtKB-SubCell"/>
</dbReference>
<dbReference type="Gene3D" id="1.20.1280.290">
    <property type="match status" value="1"/>
</dbReference>
<feature type="transmembrane region" description="Helical" evidence="5">
    <location>
        <begin position="59"/>
        <end position="77"/>
    </location>
</feature>
<keyword evidence="3 5" id="KW-1133">Transmembrane helix</keyword>
<reference evidence="6" key="1">
    <citation type="submission" date="2021-01" db="EMBL/GenBank/DDBJ databases">
        <title>Whole genome shotgun sequence of Planobispora takensis NBRC 109077.</title>
        <authorList>
            <person name="Komaki H."/>
            <person name="Tamura T."/>
        </authorList>
    </citation>
    <scope>NUCLEOTIDE SEQUENCE</scope>
    <source>
        <strain evidence="6">NBRC 109077</strain>
    </source>
</reference>
<evidence type="ECO:0000313" key="7">
    <source>
        <dbReference type="Proteomes" id="UP000634476"/>
    </source>
</evidence>
<protein>
    <recommendedName>
        <fullName evidence="8">MtN3 and saliva related transmembrane protein</fullName>
    </recommendedName>
</protein>
<feature type="transmembrane region" description="Helical" evidence="5">
    <location>
        <begin position="35"/>
        <end position="54"/>
    </location>
</feature>
<evidence type="ECO:0008006" key="8">
    <source>
        <dbReference type="Google" id="ProtNLM"/>
    </source>
</evidence>
<evidence type="ECO:0000256" key="1">
    <source>
        <dbReference type="ARBA" id="ARBA00004141"/>
    </source>
</evidence>
<organism evidence="6 7">
    <name type="scientific">Planobispora takensis</name>
    <dbReference type="NCBI Taxonomy" id="1367882"/>
    <lineage>
        <taxon>Bacteria</taxon>
        <taxon>Bacillati</taxon>
        <taxon>Actinomycetota</taxon>
        <taxon>Actinomycetes</taxon>
        <taxon>Streptosporangiales</taxon>
        <taxon>Streptosporangiaceae</taxon>
        <taxon>Planobispora</taxon>
    </lineage>
</organism>
<dbReference type="RefSeq" id="WP_203874111.1">
    <property type="nucleotide sequence ID" value="NZ_BOOK01000010.1"/>
</dbReference>
<evidence type="ECO:0000256" key="5">
    <source>
        <dbReference type="SAM" id="Phobius"/>
    </source>
</evidence>
<comment type="subcellular location">
    <subcellularLocation>
        <location evidence="1">Membrane</location>
        <topology evidence="1">Multi-pass membrane protein</topology>
    </subcellularLocation>
</comment>
<keyword evidence="2 5" id="KW-0812">Transmembrane</keyword>
<accession>A0A8J3T244</accession>
<evidence type="ECO:0000313" key="6">
    <source>
        <dbReference type="EMBL" id="GIH99673.1"/>
    </source>
</evidence>